<dbReference type="EMBL" id="VUJX02000006">
    <property type="protein sequence ID" value="KAL0935448.1"/>
    <property type="molecule type" value="Genomic_DNA"/>
</dbReference>
<sequence length="515" mass="58780">MPPYAPPGGDHLDALNGQRLPSDPDHWVRACIVHGIRHNEAFANSEAVRKLCLKSDNRSYARARNARLIMSNIVPEMLTDDDMPYCIWYPHVASEETYRELAERHPGMRYLVGRACAVAGYSKLYGELDILPEVSIAEEARDNSSSEGSKAIFDAIMRQPICYKVLDDYKRRLNVDNPSSPAWMNGDIAVRSSLNVRLGPDKYEEWGLHYFNITEDYNIDRASSEITNHEPLAAEDVALFYTPLLSHLPTTNKDALILMAAYEGNLERYVRLRRPVMLHDEARAIVRGIYHNTTFAKWWSLQEVQPGQRFIKAAYMARFIMVNDLSLITPSSPIRGDMPSLIWWPLVPREATLKELAHRRPDMKLQVAMACVEGDYRVLWEELAPEPCEELWEQARRQQNDSWPSSPNRNYYVDYLEGRAKELGVSVHRTDNATNCLDAAVRDKEPTTFWLSTYVAGRPYVLVDSNPGGSIYPGGTQANAASWELLMCSSEELRREAEDGGEFMLYNDYLFSDKE</sequence>
<evidence type="ECO:0000313" key="1">
    <source>
        <dbReference type="EMBL" id="KAL0935448.1"/>
    </source>
</evidence>
<name>A0ACC3YU15_COLTU</name>
<proteinExistence type="predicted"/>
<reference evidence="1 2" key="1">
    <citation type="journal article" date="2020" name="Phytopathology">
        <title>Genome Sequence Resources of Colletotrichum truncatum, C. plurivorum, C. musicola, and C. sojae: Four Species Pathogenic to Soybean (Glycine max).</title>
        <authorList>
            <person name="Rogerio F."/>
            <person name="Boufleur T.R."/>
            <person name="Ciampi-Guillardi M."/>
            <person name="Sukno S.A."/>
            <person name="Thon M.R."/>
            <person name="Massola Junior N.S."/>
            <person name="Baroncelli R."/>
        </authorList>
    </citation>
    <scope>NUCLEOTIDE SEQUENCE [LARGE SCALE GENOMIC DNA]</scope>
    <source>
        <strain evidence="1 2">CMES1059</strain>
    </source>
</reference>
<gene>
    <name evidence="1" type="ORF">CTRU02_210039</name>
</gene>
<evidence type="ECO:0000313" key="2">
    <source>
        <dbReference type="Proteomes" id="UP000805649"/>
    </source>
</evidence>
<protein>
    <submittedName>
        <fullName evidence="1">Uncharacterized protein</fullName>
    </submittedName>
</protein>
<keyword evidence="2" id="KW-1185">Reference proteome</keyword>
<comment type="caution">
    <text evidence="1">The sequence shown here is derived from an EMBL/GenBank/DDBJ whole genome shotgun (WGS) entry which is preliminary data.</text>
</comment>
<organism evidence="1 2">
    <name type="scientific">Colletotrichum truncatum</name>
    <name type="common">Anthracnose fungus</name>
    <name type="synonym">Colletotrichum capsici</name>
    <dbReference type="NCBI Taxonomy" id="5467"/>
    <lineage>
        <taxon>Eukaryota</taxon>
        <taxon>Fungi</taxon>
        <taxon>Dikarya</taxon>
        <taxon>Ascomycota</taxon>
        <taxon>Pezizomycotina</taxon>
        <taxon>Sordariomycetes</taxon>
        <taxon>Hypocreomycetidae</taxon>
        <taxon>Glomerellales</taxon>
        <taxon>Glomerellaceae</taxon>
        <taxon>Colletotrichum</taxon>
        <taxon>Colletotrichum truncatum species complex</taxon>
    </lineage>
</organism>
<accession>A0ACC3YU15</accession>
<dbReference type="Proteomes" id="UP000805649">
    <property type="component" value="Unassembled WGS sequence"/>
</dbReference>